<comment type="caution">
    <text evidence="17">The sequence shown here is derived from an EMBL/GenBank/DDBJ whole genome shotgun (WGS) entry which is preliminary data.</text>
</comment>
<feature type="binding site" evidence="14">
    <location>
        <position position="465"/>
    </location>
    <ligand>
        <name>Zn(2+)</name>
        <dbReference type="ChEBI" id="CHEBI:29105"/>
        <label>2</label>
    </ligand>
</feature>
<comment type="subcellular location">
    <subcellularLocation>
        <location evidence="1">Cell membrane</location>
        <topology evidence="1">Lipid-anchor</topology>
        <topology evidence="1">GPI-anchor</topology>
    </subcellularLocation>
</comment>
<feature type="binding site" evidence="14">
    <location>
        <position position="343"/>
    </location>
    <ligand>
        <name>Mg(2+)</name>
        <dbReference type="ChEBI" id="CHEBI:18420"/>
    </ligand>
</feature>
<dbReference type="SUPFAM" id="SSF53649">
    <property type="entry name" value="Alkaline phosphatase-like"/>
    <property type="match status" value="1"/>
</dbReference>
<evidence type="ECO:0000256" key="15">
    <source>
        <dbReference type="RuleBase" id="RU003946"/>
    </source>
</evidence>
<proteinExistence type="inferred from homology"/>
<dbReference type="CDD" id="cd16012">
    <property type="entry name" value="ALP"/>
    <property type="match status" value="1"/>
</dbReference>
<feature type="binding site" evidence="14">
    <location>
        <position position="190"/>
    </location>
    <ligand>
        <name>Mg(2+)</name>
        <dbReference type="ChEBI" id="CHEBI:18420"/>
    </ligand>
</feature>
<dbReference type="EC" id="3.1.3.1" evidence="3"/>
<evidence type="ECO:0000256" key="8">
    <source>
        <dbReference type="ARBA" id="ARBA00022833"/>
    </source>
</evidence>
<evidence type="ECO:0000256" key="5">
    <source>
        <dbReference type="ARBA" id="ARBA00022622"/>
    </source>
</evidence>
<feature type="binding site" evidence="14">
    <location>
        <position position="352"/>
    </location>
    <ligand>
        <name>Zn(2+)</name>
        <dbReference type="ChEBI" id="CHEBI:29105"/>
        <label>2</label>
    </ligand>
</feature>
<feature type="chain" id="PRO_5035152418" description="alkaline phosphatase" evidence="16">
    <location>
        <begin position="18"/>
        <end position="515"/>
    </location>
</feature>
<evidence type="ECO:0000256" key="14">
    <source>
        <dbReference type="PIRSR" id="PIRSR601952-2"/>
    </source>
</evidence>
<feature type="binding site" evidence="14">
    <location>
        <position position="188"/>
    </location>
    <ligand>
        <name>Mg(2+)</name>
        <dbReference type="ChEBI" id="CHEBI:18420"/>
    </ligand>
</feature>
<evidence type="ECO:0000256" key="6">
    <source>
        <dbReference type="ARBA" id="ARBA00022723"/>
    </source>
</evidence>
<evidence type="ECO:0000256" key="16">
    <source>
        <dbReference type="SAM" id="SignalP"/>
    </source>
</evidence>
<keyword evidence="7" id="KW-0378">Hydrolase</keyword>
<dbReference type="InterPro" id="IPR001952">
    <property type="entry name" value="Alkaline_phosphatase"/>
</dbReference>
<evidence type="ECO:0000256" key="1">
    <source>
        <dbReference type="ARBA" id="ARBA00004609"/>
    </source>
</evidence>
<dbReference type="SMART" id="SM00098">
    <property type="entry name" value="alkPPc"/>
    <property type="match status" value="1"/>
</dbReference>
<evidence type="ECO:0000256" key="7">
    <source>
        <dbReference type="ARBA" id="ARBA00022801"/>
    </source>
</evidence>
<dbReference type="GO" id="GO:0005886">
    <property type="term" value="C:plasma membrane"/>
    <property type="evidence" value="ECO:0007669"/>
    <property type="project" value="UniProtKB-SubCell"/>
</dbReference>
<reference evidence="17" key="1">
    <citation type="journal article" date="2020" name="J Insects Food Feed">
        <title>The yellow mealworm (Tenebrio molitor) genome: a resource for the emerging insects as food and feed industry.</title>
        <authorList>
            <person name="Eriksson T."/>
            <person name="Andere A."/>
            <person name="Kelstrup H."/>
            <person name="Emery V."/>
            <person name="Picard C."/>
        </authorList>
    </citation>
    <scope>NUCLEOTIDE SEQUENCE</scope>
    <source>
        <strain evidence="17">Stoneville</strain>
        <tissue evidence="17">Whole head</tissue>
    </source>
</reference>
<comment type="similarity">
    <text evidence="2 15">Belongs to the alkaline phosphatase family.</text>
</comment>
<feature type="active site" description="Phosphoserine intermediate" evidence="13">
    <location>
        <position position="125"/>
    </location>
</feature>
<dbReference type="PANTHER" id="PTHR11596:SF91">
    <property type="entry name" value="ALKALINE PHOSPHATASE-RELATED"/>
    <property type="match status" value="1"/>
</dbReference>
<evidence type="ECO:0000256" key="12">
    <source>
        <dbReference type="ARBA" id="ARBA00023288"/>
    </source>
</evidence>
<keyword evidence="9 14" id="KW-0460">Magnesium</keyword>
<keyword evidence="8 14" id="KW-0862">Zinc</keyword>
<keyword evidence="16" id="KW-0732">Signal</keyword>
<evidence type="ECO:0000256" key="11">
    <source>
        <dbReference type="ARBA" id="ARBA00023180"/>
    </source>
</evidence>
<evidence type="ECO:0000313" key="18">
    <source>
        <dbReference type="Proteomes" id="UP000719412"/>
    </source>
</evidence>
<feature type="binding site" evidence="14">
    <location>
        <position position="81"/>
    </location>
    <ligand>
        <name>Mg(2+)</name>
        <dbReference type="ChEBI" id="CHEBI:18420"/>
    </ligand>
</feature>
<dbReference type="GO" id="GO:0046872">
    <property type="term" value="F:metal ion binding"/>
    <property type="evidence" value="ECO:0007669"/>
    <property type="project" value="UniProtKB-KW"/>
</dbReference>
<comment type="cofactor">
    <cofactor evidence="14">
        <name>Mg(2+)</name>
        <dbReference type="ChEBI" id="CHEBI:18420"/>
    </cofactor>
    <text evidence="14">Binds 1 Mg(2+) ion.</text>
</comment>
<evidence type="ECO:0000256" key="2">
    <source>
        <dbReference type="ARBA" id="ARBA00005984"/>
    </source>
</evidence>
<evidence type="ECO:0000256" key="13">
    <source>
        <dbReference type="PIRSR" id="PIRSR601952-1"/>
    </source>
</evidence>
<dbReference type="Pfam" id="PF00245">
    <property type="entry name" value="Alk_phosphatase"/>
    <property type="match status" value="1"/>
</dbReference>
<evidence type="ECO:0000256" key="4">
    <source>
        <dbReference type="ARBA" id="ARBA00022475"/>
    </source>
</evidence>
<sequence length="515" mass="55608">MLLSLLILFLASGEIFAAPKEHNDKLMHPRLPPSSNRHLKVNPDEGKSSYWVENAQNTVLEKTGKPLNQNTAKNVILFLGDGMSIPTVSAARVYTGGEEVQLSFDKFPYTGLSKTYAVNRQVADSANTATAYLCGVKANYGTIGVGPEVSIGDCVGMTNATNHALSIAYYSQLAKKRTGLVTTARVTHASPAGVYAHTSLRDWESDTDILNDDEDPTVCADIATQLVSGETGKNLNVVMGGGRAKFIPKETEDEEGHKGDRSDGENLIRTWLAQTQNAQYVWNRDDLLALDDTVDNLLGLFGTDHLSYNLDRDPTNEPSLAEMTQAAIEVLSRGDNGFFLFVEGAKIDMAHHGGQAHKAMDETAEFAKAIQVAADLTDEADTLIVVTADHAHTMSYSGYADRGNDILEFGGEASDGKVYTTLNYANGPGYRQPDSDGSRHDISQDDYEDKDYVFPAVAPLGSETHGGDDVGIFARGPWAHLFSGVLEENVIPHLMSYASCVGEGYTACADAPLIK</sequence>
<evidence type="ECO:0000313" key="17">
    <source>
        <dbReference type="EMBL" id="KAH0808752.1"/>
    </source>
</evidence>
<comment type="cofactor">
    <cofactor evidence="14">
        <name>Zn(2+)</name>
        <dbReference type="ChEBI" id="CHEBI:29105"/>
    </cofactor>
    <text evidence="14">Binds 2 Zn(2+) ions.</text>
</comment>
<dbReference type="FunFam" id="3.40.720.10:FF:000008">
    <property type="entry name" value="Alkaline phosphatase"/>
    <property type="match status" value="1"/>
</dbReference>
<evidence type="ECO:0000256" key="3">
    <source>
        <dbReference type="ARBA" id="ARBA00012647"/>
    </source>
</evidence>
<name>A0A8J6H6G9_TENMO</name>
<keyword evidence="4" id="KW-1003">Cell membrane</keyword>
<dbReference type="EMBL" id="JABDTM020028562">
    <property type="protein sequence ID" value="KAH0808752.1"/>
    <property type="molecule type" value="Genomic_DNA"/>
</dbReference>
<evidence type="ECO:0000256" key="9">
    <source>
        <dbReference type="ARBA" id="ARBA00022842"/>
    </source>
</evidence>
<keyword evidence="10" id="KW-0472">Membrane</keyword>
<dbReference type="Proteomes" id="UP000719412">
    <property type="component" value="Unassembled WGS sequence"/>
</dbReference>
<accession>A0A8J6H6G9</accession>
<keyword evidence="11" id="KW-0325">Glycoprotein</keyword>
<dbReference type="AlphaFoldDB" id="A0A8J6H6G9"/>
<gene>
    <name evidence="17" type="ORF">GEV33_014041</name>
</gene>
<dbReference type="GO" id="GO:0098552">
    <property type="term" value="C:side of membrane"/>
    <property type="evidence" value="ECO:0007669"/>
    <property type="project" value="UniProtKB-KW"/>
</dbReference>
<dbReference type="PRINTS" id="PR00113">
    <property type="entry name" value="ALKPHPHTASE"/>
</dbReference>
<keyword evidence="6 14" id="KW-0479">Metal-binding</keyword>
<feature type="binding site" evidence="14">
    <location>
        <position position="81"/>
    </location>
    <ligand>
        <name>Zn(2+)</name>
        <dbReference type="ChEBI" id="CHEBI:29105"/>
        <label>2</label>
    </ligand>
</feature>
<dbReference type="Gene3D" id="3.40.720.10">
    <property type="entry name" value="Alkaline Phosphatase, subunit A"/>
    <property type="match status" value="1"/>
</dbReference>
<feature type="binding site" evidence="14">
    <location>
        <position position="389"/>
    </location>
    <ligand>
        <name>Zn(2+)</name>
        <dbReference type="ChEBI" id="CHEBI:29105"/>
        <label>2</label>
    </ligand>
</feature>
<keyword evidence="5" id="KW-0336">GPI-anchor</keyword>
<evidence type="ECO:0000256" key="10">
    <source>
        <dbReference type="ARBA" id="ARBA00023136"/>
    </source>
</evidence>
<dbReference type="GO" id="GO:0004035">
    <property type="term" value="F:alkaline phosphatase activity"/>
    <property type="evidence" value="ECO:0007669"/>
    <property type="project" value="UniProtKB-EC"/>
</dbReference>
<dbReference type="PANTHER" id="PTHR11596">
    <property type="entry name" value="ALKALINE PHOSPHATASE"/>
    <property type="match status" value="1"/>
</dbReference>
<protein>
    <recommendedName>
        <fullName evidence="3">alkaline phosphatase</fullName>
        <ecNumber evidence="3">3.1.3.1</ecNumber>
    </recommendedName>
</protein>
<organism evidence="17 18">
    <name type="scientific">Tenebrio molitor</name>
    <name type="common">Yellow mealworm beetle</name>
    <dbReference type="NCBI Taxonomy" id="7067"/>
    <lineage>
        <taxon>Eukaryota</taxon>
        <taxon>Metazoa</taxon>
        <taxon>Ecdysozoa</taxon>
        <taxon>Arthropoda</taxon>
        <taxon>Hexapoda</taxon>
        <taxon>Insecta</taxon>
        <taxon>Pterygota</taxon>
        <taxon>Neoptera</taxon>
        <taxon>Endopterygota</taxon>
        <taxon>Coleoptera</taxon>
        <taxon>Polyphaga</taxon>
        <taxon>Cucujiformia</taxon>
        <taxon>Tenebrionidae</taxon>
        <taxon>Tenebrio</taxon>
    </lineage>
</organism>
<feature type="binding site" evidence="14">
    <location>
        <position position="390"/>
    </location>
    <ligand>
        <name>Zn(2+)</name>
        <dbReference type="ChEBI" id="CHEBI:29105"/>
        <label>2</label>
    </ligand>
</feature>
<feature type="binding site" evidence="14">
    <location>
        <position position="348"/>
    </location>
    <ligand>
        <name>Zn(2+)</name>
        <dbReference type="ChEBI" id="CHEBI:29105"/>
        <label>2</label>
    </ligand>
</feature>
<reference evidence="17" key="2">
    <citation type="submission" date="2021-08" db="EMBL/GenBank/DDBJ databases">
        <authorList>
            <person name="Eriksson T."/>
        </authorList>
    </citation>
    <scope>NUCLEOTIDE SEQUENCE</scope>
    <source>
        <strain evidence="17">Stoneville</strain>
        <tissue evidence="17">Whole head</tissue>
    </source>
</reference>
<keyword evidence="12" id="KW-0449">Lipoprotein</keyword>
<dbReference type="InterPro" id="IPR017850">
    <property type="entry name" value="Alkaline_phosphatase_core_sf"/>
</dbReference>
<feature type="signal peptide" evidence="16">
    <location>
        <begin position="1"/>
        <end position="17"/>
    </location>
</feature>
<keyword evidence="18" id="KW-1185">Reference proteome</keyword>